<keyword evidence="2" id="KW-0472">Membrane</keyword>
<sequence length="190" mass="21295">MDNIKFGEFVSQLRKEKGWTQAELAERINVTDKAISKWERGLGFPDIKLIEPLADALDVDLVELMRSEKNQSEDIANKNVSEAITNVIDVVDYQRKIERRNIIITAIVFAVIIMSIFLIDIMQPIGFIMVCFPIILLGVGLLLIGVSAYRRRLKLVYSTTLVVGMLSLVLPILICLLLFFAMELGGPVAS</sequence>
<keyword evidence="2" id="KW-1133">Transmembrane helix</keyword>
<proteinExistence type="predicted"/>
<dbReference type="InterPro" id="IPR010982">
    <property type="entry name" value="Lambda_DNA-bd_dom_sf"/>
</dbReference>
<dbReference type="SUPFAM" id="SSF47413">
    <property type="entry name" value="lambda repressor-like DNA-binding domains"/>
    <property type="match status" value="1"/>
</dbReference>
<feature type="transmembrane region" description="Helical" evidence="2">
    <location>
        <begin position="161"/>
        <end position="182"/>
    </location>
</feature>
<organism evidence="4 5">
    <name type="scientific">Pseudobutyrivibrio xylanivorans</name>
    <dbReference type="NCBI Taxonomy" id="185007"/>
    <lineage>
        <taxon>Bacteria</taxon>
        <taxon>Bacillati</taxon>
        <taxon>Bacillota</taxon>
        <taxon>Clostridia</taxon>
        <taxon>Lachnospirales</taxon>
        <taxon>Lachnospiraceae</taxon>
        <taxon>Pseudobutyrivibrio</taxon>
    </lineage>
</organism>
<dbReference type="Gene3D" id="1.10.260.40">
    <property type="entry name" value="lambda repressor-like DNA-binding domains"/>
    <property type="match status" value="1"/>
</dbReference>
<dbReference type="RefSeq" id="WP_090163775.1">
    <property type="nucleotide sequence ID" value="NZ_FMWK01000016.1"/>
</dbReference>
<feature type="transmembrane region" description="Helical" evidence="2">
    <location>
        <begin position="125"/>
        <end position="149"/>
    </location>
</feature>
<evidence type="ECO:0000313" key="5">
    <source>
        <dbReference type="Proteomes" id="UP000199428"/>
    </source>
</evidence>
<dbReference type="SMART" id="SM00530">
    <property type="entry name" value="HTH_XRE"/>
    <property type="match status" value="1"/>
</dbReference>
<dbReference type="CDD" id="cd00093">
    <property type="entry name" value="HTH_XRE"/>
    <property type="match status" value="1"/>
</dbReference>
<gene>
    <name evidence="4" type="ORF">SAMN02910350_02495</name>
</gene>
<evidence type="ECO:0000313" key="4">
    <source>
        <dbReference type="EMBL" id="SCZ80826.1"/>
    </source>
</evidence>
<dbReference type="GO" id="GO:0003677">
    <property type="term" value="F:DNA binding"/>
    <property type="evidence" value="ECO:0007669"/>
    <property type="project" value="UniProtKB-KW"/>
</dbReference>
<name>A0A1G5S3D6_PSEXY</name>
<dbReference type="Proteomes" id="UP000199428">
    <property type="component" value="Unassembled WGS sequence"/>
</dbReference>
<feature type="transmembrane region" description="Helical" evidence="2">
    <location>
        <begin position="102"/>
        <end position="119"/>
    </location>
</feature>
<evidence type="ECO:0000256" key="1">
    <source>
        <dbReference type="ARBA" id="ARBA00023125"/>
    </source>
</evidence>
<dbReference type="PROSITE" id="PS50943">
    <property type="entry name" value="HTH_CROC1"/>
    <property type="match status" value="1"/>
</dbReference>
<evidence type="ECO:0000256" key="2">
    <source>
        <dbReference type="SAM" id="Phobius"/>
    </source>
</evidence>
<dbReference type="PANTHER" id="PTHR46558">
    <property type="entry name" value="TRACRIPTIONAL REGULATORY PROTEIN-RELATED-RELATED"/>
    <property type="match status" value="1"/>
</dbReference>
<dbReference type="EMBL" id="FMWK01000016">
    <property type="protein sequence ID" value="SCZ80826.1"/>
    <property type="molecule type" value="Genomic_DNA"/>
</dbReference>
<keyword evidence="2" id="KW-0812">Transmembrane</keyword>
<dbReference type="PANTHER" id="PTHR46558:SF4">
    <property type="entry name" value="DNA-BIDING PHAGE PROTEIN"/>
    <property type="match status" value="1"/>
</dbReference>
<feature type="domain" description="HTH cro/C1-type" evidence="3">
    <location>
        <begin position="10"/>
        <end position="64"/>
    </location>
</feature>
<protein>
    <submittedName>
        <fullName evidence="4">Helix-turn-helix</fullName>
    </submittedName>
</protein>
<dbReference type="InterPro" id="IPR001387">
    <property type="entry name" value="Cro/C1-type_HTH"/>
</dbReference>
<dbReference type="Pfam" id="PF01381">
    <property type="entry name" value="HTH_3"/>
    <property type="match status" value="1"/>
</dbReference>
<dbReference type="AlphaFoldDB" id="A0A1G5S3D6"/>
<keyword evidence="1" id="KW-0238">DNA-binding</keyword>
<reference evidence="4 5" key="1">
    <citation type="submission" date="2016-10" db="EMBL/GenBank/DDBJ databases">
        <authorList>
            <person name="de Groot N.N."/>
        </authorList>
    </citation>
    <scope>NUCLEOTIDE SEQUENCE [LARGE SCALE GENOMIC DNA]</scope>
    <source>
        <strain evidence="4 5">DSM 10317</strain>
    </source>
</reference>
<accession>A0A1G5S3D6</accession>
<evidence type="ECO:0000259" key="3">
    <source>
        <dbReference type="PROSITE" id="PS50943"/>
    </source>
</evidence>